<dbReference type="PROSITE" id="PS51375">
    <property type="entry name" value="PPR"/>
    <property type="match status" value="6"/>
</dbReference>
<dbReference type="FunFam" id="1.25.40.10:FF:000436">
    <property type="entry name" value="Pentatricopeptide repeat-containing protein At5g39350 family"/>
    <property type="match status" value="1"/>
</dbReference>
<dbReference type="Pfam" id="PF14432">
    <property type="entry name" value="DYW_deaminase"/>
    <property type="match status" value="1"/>
</dbReference>
<dbReference type="GO" id="GO:0009451">
    <property type="term" value="P:RNA modification"/>
    <property type="evidence" value="ECO:0000318"/>
    <property type="project" value="GO_Central"/>
</dbReference>
<evidence type="ECO:0000259" key="3">
    <source>
        <dbReference type="Pfam" id="PF14432"/>
    </source>
</evidence>
<dbReference type="PANTHER" id="PTHR47926:SF475">
    <property type="entry name" value="DYW DOMAIN-CONTAINING PROTEIN"/>
    <property type="match status" value="1"/>
</dbReference>
<dbReference type="Pfam" id="PF01535">
    <property type="entry name" value="PPR"/>
    <property type="match status" value="6"/>
</dbReference>
<dbReference type="InterPro" id="IPR032867">
    <property type="entry name" value="DYW_dom"/>
</dbReference>
<dbReference type="OrthoDB" id="1882346at2759"/>
<dbReference type="Pfam" id="PF20431">
    <property type="entry name" value="E_motif"/>
    <property type="match status" value="1"/>
</dbReference>
<feature type="repeat" description="PPR" evidence="2">
    <location>
        <begin position="416"/>
        <end position="450"/>
    </location>
</feature>
<dbReference type="InterPro" id="IPR046848">
    <property type="entry name" value="E_motif"/>
</dbReference>
<keyword evidence="5" id="KW-1185">Reference proteome</keyword>
<dbReference type="GO" id="GO:0008270">
    <property type="term" value="F:zinc ion binding"/>
    <property type="evidence" value="ECO:0007669"/>
    <property type="project" value="InterPro"/>
</dbReference>
<feature type="repeat" description="PPR" evidence="2">
    <location>
        <begin position="202"/>
        <end position="236"/>
    </location>
</feature>
<dbReference type="InterPro" id="IPR011990">
    <property type="entry name" value="TPR-like_helical_dom_sf"/>
</dbReference>
<comment type="caution">
    <text evidence="4">The sequence shown here is derived from an EMBL/GenBank/DDBJ whole genome shotgun (WGS) entry which is preliminary data.</text>
</comment>
<evidence type="ECO:0000256" key="2">
    <source>
        <dbReference type="PROSITE-ProRule" id="PRU00708"/>
    </source>
</evidence>
<dbReference type="GO" id="GO:0003723">
    <property type="term" value="F:RNA binding"/>
    <property type="evidence" value="ECO:0000318"/>
    <property type="project" value="GO_Central"/>
</dbReference>
<evidence type="ECO:0000256" key="1">
    <source>
        <dbReference type="ARBA" id="ARBA00022737"/>
    </source>
</evidence>
<keyword evidence="1" id="KW-0677">Repeat</keyword>
<gene>
    <name evidence="4" type="ORF">ZOSMA_89G00620</name>
</gene>
<dbReference type="Proteomes" id="UP000036987">
    <property type="component" value="Unassembled WGS sequence"/>
</dbReference>
<dbReference type="AlphaFoldDB" id="A0A0K9NK33"/>
<dbReference type="OMA" id="SWVEIKH"/>
<dbReference type="FunFam" id="1.25.40.10:FF:000090">
    <property type="entry name" value="Pentatricopeptide repeat-containing protein, chloroplastic"/>
    <property type="match status" value="1"/>
</dbReference>
<name>A0A0K9NK33_ZOSMR</name>
<accession>A0A0K9NK33</accession>
<dbReference type="InterPro" id="IPR002885">
    <property type="entry name" value="PPR_rpt"/>
</dbReference>
<feature type="repeat" description="PPR" evidence="2">
    <location>
        <begin position="487"/>
        <end position="517"/>
    </location>
</feature>
<dbReference type="PANTHER" id="PTHR47926">
    <property type="entry name" value="PENTATRICOPEPTIDE REPEAT-CONTAINING PROTEIN"/>
    <property type="match status" value="1"/>
</dbReference>
<organism evidence="4 5">
    <name type="scientific">Zostera marina</name>
    <name type="common">Eelgrass</name>
    <dbReference type="NCBI Taxonomy" id="29655"/>
    <lineage>
        <taxon>Eukaryota</taxon>
        <taxon>Viridiplantae</taxon>
        <taxon>Streptophyta</taxon>
        <taxon>Embryophyta</taxon>
        <taxon>Tracheophyta</taxon>
        <taxon>Spermatophyta</taxon>
        <taxon>Magnoliopsida</taxon>
        <taxon>Liliopsida</taxon>
        <taxon>Zosteraceae</taxon>
        <taxon>Zostera</taxon>
    </lineage>
</organism>
<evidence type="ECO:0000313" key="5">
    <source>
        <dbReference type="Proteomes" id="UP000036987"/>
    </source>
</evidence>
<feature type="repeat" description="PPR" evidence="2">
    <location>
        <begin position="518"/>
        <end position="552"/>
    </location>
</feature>
<sequence>MKRLKQMTLHVFSVPFFRRSLHNSSDGLRHVDAHLIKTGFDPRTCNANNRIEIFLQTGRIFEARKLFDEMPLKNMFTLNKMISGYVKTDRLDDACQLFEESPDRTTVTWTILITAHSNRKQVSAKPDHVTFAALLGGCGCFPGGSGEGEDGSRLVAVQVHAQILKLGFGSTLMLVNTLVDAYCKCGFLSSARCLFDAVSLKDPVTFNAMLTGCCNHRMYGHVFDLFLEMHRSSMKPSHFTFSGVLAAATGTSDTRLGRQIHCFVLKVNFGWNVFVNNALLDLYSKFVGDDADDSSAGSTTMAEATKVFAEMEEVDCVSYNIMISGFARKEARFECVFLLRELWERTSDLKLLPFASVLTIASGEGDVEMGKQIHAIAILTNAASDLLVANALIDMYSKCGDLDSAGVIFEKMNERNAVTWTTMMSGFVRNGFYEKALQFFVDMRSSGMSVPDRATFSTVLRATANLASLGLGKQLHSYVIRSGHTANVFTGSALLDMYAKCGCMNDADQVFAEMPERNIVSWNSMISAYAQNGQGKAALRCFQQLIRCGLHPDLVSFLNILTACSHSGQVEDGLRLFESMTKLYNLNPRREHYACVVDMLGRVGRLDEAERMIKLMPFEADEMLWSSVLNSCRIHRSNSSLSKLAAEKLFSMDSIKDSAASYIMMANIHAAEGQWEDVGRVKKSMRDRGLKKNAAYSWVEIKQKIYTFSANDRNYLQVEEMKQLFEELKKKMAEEGYQPDSSCSLRNEEEDVKVESLMYHSERMAIIFSLVYTPTNSPIRVMKNLRVCLDCHAAIKIITKIVQREIIVRDSSRFHHFRDGVCSCGDYW</sequence>
<protein>
    <submittedName>
        <fullName evidence="4">Putative pentatricopeptide repeat-containing protein</fullName>
    </submittedName>
</protein>
<dbReference type="STRING" id="29655.A0A0K9NK33"/>
<dbReference type="Pfam" id="PF13041">
    <property type="entry name" value="PPR_2"/>
    <property type="match status" value="3"/>
</dbReference>
<dbReference type="Gene3D" id="1.25.40.10">
    <property type="entry name" value="Tetratricopeptide repeat domain"/>
    <property type="match status" value="6"/>
</dbReference>
<proteinExistence type="predicted"/>
<dbReference type="NCBIfam" id="TIGR00756">
    <property type="entry name" value="PPR"/>
    <property type="match status" value="5"/>
</dbReference>
<dbReference type="EMBL" id="LFYR01002109">
    <property type="protein sequence ID" value="KMZ57109.1"/>
    <property type="molecule type" value="Genomic_DNA"/>
</dbReference>
<reference evidence="5" key="1">
    <citation type="journal article" date="2016" name="Nature">
        <title>The genome of the seagrass Zostera marina reveals angiosperm adaptation to the sea.</title>
        <authorList>
            <person name="Olsen J.L."/>
            <person name="Rouze P."/>
            <person name="Verhelst B."/>
            <person name="Lin Y.-C."/>
            <person name="Bayer T."/>
            <person name="Collen J."/>
            <person name="Dattolo E."/>
            <person name="De Paoli E."/>
            <person name="Dittami S."/>
            <person name="Maumus F."/>
            <person name="Michel G."/>
            <person name="Kersting A."/>
            <person name="Lauritano C."/>
            <person name="Lohaus R."/>
            <person name="Toepel M."/>
            <person name="Tonon T."/>
            <person name="Vanneste K."/>
            <person name="Amirebrahimi M."/>
            <person name="Brakel J."/>
            <person name="Bostroem C."/>
            <person name="Chovatia M."/>
            <person name="Grimwood J."/>
            <person name="Jenkins J.W."/>
            <person name="Jueterbock A."/>
            <person name="Mraz A."/>
            <person name="Stam W.T."/>
            <person name="Tice H."/>
            <person name="Bornberg-Bauer E."/>
            <person name="Green P.J."/>
            <person name="Pearson G.A."/>
            <person name="Procaccini G."/>
            <person name="Duarte C.M."/>
            <person name="Schmutz J."/>
            <person name="Reusch T.B.H."/>
            <person name="Van de Peer Y."/>
        </authorList>
    </citation>
    <scope>NUCLEOTIDE SEQUENCE [LARGE SCALE GENOMIC DNA]</scope>
    <source>
        <strain evidence="5">cv. Finnish</strain>
    </source>
</reference>
<feature type="domain" description="DYW" evidence="3">
    <location>
        <begin position="736"/>
        <end position="828"/>
    </location>
</feature>
<evidence type="ECO:0000313" key="4">
    <source>
        <dbReference type="EMBL" id="KMZ57109.1"/>
    </source>
</evidence>
<feature type="repeat" description="PPR" evidence="2">
    <location>
        <begin position="74"/>
        <end position="108"/>
    </location>
</feature>
<feature type="repeat" description="PPR" evidence="2">
    <location>
        <begin position="385"/>
        <end position="415"/>
    </location>
</feature>
<dbReference type="InterPro" id="IPR046960">
    <property type="entry name" value="PPR_At4g14850-like_plant"/>
</dbReference>